<feature type="domain" description="Enoyl reductase (ER)" evidence="7">
    <location>
        <begin position="7"/>
        <end position="340"/>
    </location>
</feature>
<dbReference type="InterPro" id="IPR011032">
    <property type="entry name" value="GroES-like_sf"/>
</dbReference>
<dbReference type="PROSITE" id="PS00059">
    <property type="entry name" value="ADH_ZINC"/>
    <property type="match status" value="1"/>
</dbReference>
<keyword evidence="5" id="KW-0560">Oxidoreductase</keyword>
<keyword evidence="8" id="KW-0614">Plasmid</keyword>
<comment type="cofactor">
    <cofactor evidence="1 6">
        <name>Zn(2+)</name>
        <dbReference type="ChEBI" id="CHEBI:29105"/>
    </cofactor>
</comment>
<dbReference type="Gene3D" id="3.90.180.10">
    <property type="entry name" value="Medium-chain alcohol dehydrogenases, catalytic domain"/>
    <property type="match status" value="1"/>
</dbReference>
<evidence type="ECO:0000259" key="7">
    <source>
        <dbReference type="SMART" id="SM00829"/>
    </source>
</evidence>
<keyword evidence="4 6" id="KW-0862">Zinc</keyword>
<dbReference type="InterPro" id="IPR045306">
    <property type="entry name" value="SDH-like"/>
</dbReference>
<dbReference type="GeneID" id="71929884"/>
<evidence type="ECO:0000256" key="5">
    <source>
        <dbReference type="ARBA" id="ARBA00023002"/>
    </source>
</evidence>
<dbReference type="InterPro" id="IPR013154">
    <property type="entry name" value="ADH-like_N"/>
</dbReference>
<gene>
    <name evidence="8" type="ORF">MW046_17515</name>
</gene>
<accession>A0A8U0ABL6</accession>
<evidence type="ECO:0000256" key="6">
    <source>
        <dbReference type="RuleBase" id="RU361277"/>
    </source>
</evidence>
<proteinExistence type="inferred from homology"/>
<evidence type="ECO:0000256" key="3">
    <source>
        <dbReference type="ARBA" id="ARBA00022723"/>
    </source>
</evidence>
<evidence type="ECO:0000256" key="4">
    <source>
        <dbReference type="ARBA" id="ARBA00022833"/>
    </source>
</evidence>
<keyword evidence="9" id="KW-1185">Reference proteome</keyword>
<dbReference type="Pfam" id="PF00107">
    <property type="entry name" value="ADH_zinc_N"/>
    <property type="match status" value="1"/>
</dbReference>
<dbReference type="SUPFAM" id="SSF51735">
    <property type="entry name" value="NAD(P)-binding Rossmann-fold domains"/>
    <property type="match status" value="1"/>
</dbReference>
<dbReference type="InterPro" id="IPR020843">
    <property type="entry name" value="ER"/>
</dbReference>
<dbReference type="Gene3D" id="3.40.50.720">
    <property type="entry name" value="NAD(P)-binding Rossmann-like Domain"/>
    <property type="match status" value="1"/>
</dbReference>
<dbReference type="PANTHER" id="PTHR43161:SF9">
    <property type="entry name" value="SORBITOL DEHYDROGENASE"/>
    <property type="match status" value="1"/>
</dbReference>
<dbReference type="RefSeq" id="WP_247995811.1">
    <property type="nucleotide sequence ID" value="NZ_CP096022.1"/>
</dbReference>
<evidence type="ECO:0000313" key="8">
    <source>
        <dbReference type="EMBL" id="UPM45157.1"/>
    </source>
</evidence>
<dbReference type="Proteomes" id="UP000831768">
    <property type="component" value="Plasmid unnamed3"/>
</dbReference>
<sequence length="346" mass="36737">MRTCVLSDVGELSLVERNRPTVEADEVLVRIDYVGICGSDVHYYQHGENSGNVVEFPHVLGHEAAGTVVETGCAVSTVSESEQVAIEPGIPCGDCSHCSGENTYHLCERMRYMSSPPVNGALREYVAWPAEYVYSLPDTVPLRAGALVEPLSVAMHACERADVTKGDTVLVTGGGPIGQLVAEVAMEQGAAEVVLTDVVPEKLHLAEQRGVDHTVDASSEEPAAVIHDRIDADGVDVVLESSGAESAIEQTTASVKRGGTIVFVGIPFDAPLPTDVVGLIGGEYDLKGSFRFSNTYPDAIEAVQTGRIDVEGIVSFEQPFTDTHAAFDRAAELESVKGIVRVNGQS</sequence>
<dbReference type="Pfam" id="PF08240">
    <property type="entry name" value="ADH_N"/>
    <property type="match status" value="1"/>
</dbReference>
<dbReference type="GO" id="GO:0016616">
    <property type="term" value="F:oxidoreductase activity, acting on the CH-OH group of donors, NAD or NADP as acceptor"/>
    <property type="evidence" value="ECO:0007669"/>
    <property type="project" value="InterPro"/>
</dbReference>
<protein>
    <submittedName>
        <fullName evidence="8">NAD(P)-dependent alcohol dehydrogenase</fullName>
    </submittedName>
</protein>
<organism evidence="8 9">
    <name type="scientific">Halocatena salina</name>
    <dbReference type="NCBI Taxonomy" id="2934340"/>
    <lineage>
        <taxon>Archaea</taxon>
        <taxon>Methanobacteriati</taxon>
        <taxon>Methanobacteriota</taxon>
        <taxon>Stenosarchaea group</taxon>
        <taxon>Halobacteria</taxon>
        <taxon>Halobacteriales</taxon>
        <taxon>Natronomonadaceae</taxon>
        <taxon>Halocatena</taxon>
    </lineage>
</organism>
<dbReference type="GO" id="GO:0044281">
    <property type="term" value="P:small molecule metabolic process"/>
    <property type="evidence" value="ECO:0007669"/>
    <property type="project" value="UniProtKB-ARBA"/>
</dbReference>
<dbReference type="EMBL" id="CP096022">
    <property type="protein sequence ID" value="UPM45157.1"/>
    <property type="molecule type" value="Genomic_DNA"/>
</dbReference>
<dbReference type="KEGG" id="haad:MW046_17515"/>
<evidence type="ECO:0000256" key="1">
    <source>
        <dbReference type="ARBA" id="ARBA00001947"/>
    </source>
</evidence>
<dbReference type="InterPro" id="IPR002328">
    <property type="entry name" value="ADH_Zn_CS"/>
</dbReference>
<dbReference type="SUPFAM" id="SSF50129">
    <property type="entry name" value="GroES-like"/>
    <property type="match status" value="1"/>
</dbReference>
<dbReference type="GO" id="GO:0008270">
    <property type="term" value="F:zinc ion binding"/>
    <property type="evidence" value="ECO:0007669"/>
    <property type="project" value="InterPro"/>
</dbReference>
<dbReference type="InterPro" id="IPR036291">
    <property type="entry name" value="NAD(P)-bd_dom_sf"/>
</dbReference>
<keyword evidence="3 6" id="KW-0479">Metal-binding</keyword>
<evidence type="ECO:0000256" key="2">
    <source>
        <dbReference type="ARBA" id="ARBA00008072"/>
    </source>
</evidence>
<name>A0A8U0ABL6_9EURY</name>
<comment type="similarity">
    <text evidence="2 6">Belongs to the zinc-containing alcohol dehydrogenase family.</text>
</comment>
<reference evidence="8" key="1">
    <citation type="submission" date="2022-04" db="EMBL/GenBank/DDBJ databases">
        <title>Halocatena sp. nov., isolated from a salt lake.</title>
        <authorList>
            <person name="Cui H.-L."/>
        </authorList>
    </citation>
    <scope>NUCLEOTIDE SEQUENCE</scope>
    <source>
        <strain evidence="8">AD-1</strain>
        <plasmid evidence="8">unnamed3</plasmid>
    </source>
</reference>
<evidence type="ECO:0000313" key="9">
    <source>
        <dbReference type="Proteomes" id="UP000831768"/>
    </source>
</evidence>
<dbReference type="SMART" id="SM00829">
    <property type="entry name" value="PKS_ER"/>
    <property type="match status" value="1"/>
</dbReference>
<dbReference type="AlphaFoldDB" id="A0A8U0ABL6"/>
<geneLocation type="plasmid" evidence="8 9">
    <name>unnamed3</name>
</geneLocation>
<dbReference type="GO" id="GO:0043168">
    <property type="term" value="F:anion binding"/>
    <property type="evidence" value="ECO:0007669"/>
    <property type="project" value="UniProtKB-ARBA"/>
</dbReference>
<dbReference type="PANTHER" id="PTHR43161">
    <property type="entry name" value="SORBITOL DEHYDROGENASE"/>
    <property type="match status" value="1"/>
</dbReference>
<dbReference type="CDD" id="cd05285">
    <property type="entry name" value="sorbitol_DH"/>
    <property type="match status" value="1"/>
</dbReference>
<dbReference type="GO" id="GO:0030554">
    <property type="term" value="F:adenyl nucleotide binding"/>
    <property type="evidence" value="ECO:0007669"/>
    <property type="project" value="UniProtKB-ARBA"/>
</dbReference>
<dbReference type="InterPro" id="IPR013149">
    <property type="entry name" value="ADH-like_C"/>
</dbReference>